<dbReference type="InterPro" id="IPR002110">
    <property type="entry name" value="Ankyrin_rpt"/>
</dbReference>
<organism evidence="3 4">
    <name type="scientific">Sus scrofa</name>
    <name type="common">Pig</name>
    <dbReference type="NCBI Taxonomy" id="9823"/>
    <lineage>
        <taxon>Eukaryota</taxon>
        <taxon>Metazoa</taxon>
        <taxon>Chordata</taxon>
        <taxon>Craniata</taxon>
        <taxon>Vertebrata</taxon>
        <taxon>Euteleostomi</taxon>
        <taxon>Mammalia</taxon>
        <taxon>Eutheria</taxon>
        <taxon>Laurasiatheria</taxon>
        <taxon>Artiodactyla</taxon>
        <taxon>Suina</taxon>
        <taxon>Suidae</taxon>
        <taxon>Sus</taxon>
    </lineage>
</organism>
<dbReference type="Proteomes" id="UP000694727">
    <property type="component" value="Unplaced"/>
</dbReference>
<dbReference type="PROSITE" id="PS50088">
    <property type="entry name" value="ANK_REPEAT"/>
    <property type="match status" value="1"/>
</dbReference>
<dbReference type="Ensembl" id="ENSSSCT00045046543.1">
    <property type="protein sequence ID" value="ENSSSCP00045032305.1"/>
    <property type="gene ID" value="ENSSSCG00045027351.1"/>
</dbReference>
<evidence type="ECO:0000313" key="3">
    <source>
        <dbReference type="Ensembl" id="ENSSSCP00025044187.1"/>
    </source>
</evidence>
<feature type="compositionally biased region" description="Basic and acidic residues" evidence="2">
    <location>
        <begin position="98"/>
        <end position="109"/>
    </location>
</feature>
<dbReference type="Gene3D" id="1.25.40.20">
    <property type="entry name" value="Ankyrin repeat-containing domain"/>
    <property type="match status" value="1"/>
</dbReference>
<dbReference type="PROSITE" id="PS50297">
    <property type="entry name" value="ANK_REP_REGION"/>
    <property type="match status" value="1"/>
</dbReference>
<dbReference type="AlphaFoldDB" id="A0A8D0TC37"/>
<feature type="compositionally biased region" description="Polar residues" evidence="2">
    <location>
        <begin position="53"/>
        <end position="64"/>
    </location>
</feature>
<dbReference type="Ensembl" id="ENSSSCT00025100155.1">
    <property type="protein sequence ID" value="ENSSSCP00025044187.1"/>
    <property type="gene ID" value="ENSSSCG00025072826.1"/>
</dbReference>
<feature type="region of interest" description="Disordered" evidence="2">
    <location>
        <begin position="133"/>
        <end position="155"/>
    </location>
</feature>
<proteinExistence type="predicted"/>
<dbReference type="SUPFAM" id="SSF48403">
    <property type="entry name" value="Ankyrin repeat"/>
    <property type="match status" value="1"/>
</dbReference>
<dbReference type="Pfam" id="PF12796">
    <property type="entry name" value="Ank_2"/>
    <property type="match status" value="1"/>
</dbReference>
<reference evidence="3" key="1">
    <citation type="submission" date="2025-05" db="UniProtKB">
        <authorList>
            <consortium name="Ensembl"/>
        </authorList>
    </citation>
    <scope>IDENTIFICATION</scope>
</reference>
<keyword evidence="1" id="KW-0040">ANK repeat</keyword>
<protein>
    <submittedName>
        <fullName evidence="3">Uncharacterized protein</fullName>
    </submittedName>
</protein>
<evidence type="ECO:0000256" key="1">
    <source>
        <dbReference type="PROSITE-ProRule" id="PRU00023"/>
    </source>
</evidence>
<evidence type="ECO:0000256" key="2">
    <source>
        <dbReference type="SAM" id="MobiDB-lite"/>
    </source>
</evidence>
<accession>A0A8D0TC37</accession>
<dbReference type="SMART" id="SM00248">
    <property type="entry name" value="ANK"/>
    <property type="match status" value="2"/>
</dbReference>
<feature type="repeat" description="ANK" evidence="1">
    <location>
        <begin position="228"/>
        <end position="260"/>
    </location>
</feature>
<sequence length="360" mass="38912">SSWILVRLVSAEPRGELPNLYFSDHEHISPSLQTPAGLPGFVFLNARSSSGGPTFSAWGRQTRSPAGGLHPGAGGRDCSEETRPGGPSEPQVAQTRRAVGDRGGARDGGGEPETAVAEQAAYLRAEERRGFWRSRCRPNPDAPGSLAPTPCSAPAPSLPRPLPVDARLVHPQKRTGLRSSRMEEELAWKTDGLLPLERQLHEAARRNHVRRIMELIGRRVNLRARNHVGRVALHWAAGAGHEQAVRLLLEHEAAVDDEDAVWAPSRRHVCLCMSVHACLSTCLSQGGADHPGARSGSLSQVSLPRLLLIHRRTGAGWEESQPSGVRDTALIPFSPCTVIEIASFSRAFQFSAFSVPCDAV</sequence>
<evidence type="ECO:0000313" key="4">
    <source>
        <dbReference type="Proteomes" id="UP000694727"/>
    </source>
</evidence>
<name>A0A8D0TC37_PIG</name>
<feature type="region of interest" description="Disordered" evidence="2">
    <location>
        <begin position="53"/>
        <end position="114"/>
    </location>
</feature>
<dbReference type="Proteomes" id="UP000694728">
    <property type="component" value="Unplaced"/>
</dbReference>
<dbReference type="InterPro" id="IPR036770">
    <property type="entry name" value="Ankyrin_rpt-contain_sf"/>
</dbReference>